<accession>A0ABY8KYB6</accession>
<dbReference type="InterPro" id="IPR020459">
    <property type="entry name" value="AMP-binding"/>
</dbReference>
<name>A0ABY8KYB6_9FLAO</name>
<keyword evidence="1" id="KW-0596">Phosphopantetheine</keyword>
<dbReference type="CDD" id="cd05930">
    <property type="entry name" value="A_NRPS"/>
    <property type="match status" value="1"/>
</dbReference>
<evidence type="ECO:0000256" key="3">
    <source>
        <dbReference type="SAM" id="Coils"/>
    </source>
</evidence>
<dbReference type="Pfam" id="PF00501">
    <property type="entry name" value="AMP-binding"/>
    <property type="match status" value="1"/>
</dbReference>
<dbReference type="NCBIfam" id="TIGR01733">
    <property type="entry name" value="AA-adenyl-dom"/>
    <property type="match status" value="1"/>
</dbReference>
<organism evidence="5 6">
    <name type="scientific">Tenacibaculum tangerinum</name>
    <dbReference type="NCBI Taxonomy" id="3038772"/>
    <lineage>
        <taxon>Bacteria</taxon>
        <taxon>Pseudomonadati</taxon>
        <taxon>Bacteroidota</taxon>
        <taxon>Flavobacteriia</taxon>
        <taxon>Flavobacteriales</taxon>
        <taxon>Flavobacteriaceae</taxon>
        <taxon>Tenacibaculum</taxon>
    </lineage>
</organism>
<dbReference type="InterPro" id="IPR000873">
    <property type="entry name" value="AMP-dep_synth/lig_dom"/>
</dbReference>
<keyword evidence="6" id="KW-1185">Reference proteome</keyword>
<evidence type="ECO:0000259" key="4">
    <source>
        <dbReference type="Pfam" id="PF00501"/>
    </source>
</evidence>
<dbReference type="EMBL" id="CP122539">
    <property type="protein sequence ID" value="WGH74229.1"/>
    <property type="molecule type" value="Genomic_DNA"/>
</dbReference>
<protein>
    <submittedName>
        <fullName evidence="5">Amino acid adenylation domain-containing protein</fullName>
    </submittedName>
</protein>
<feature type="domain" description="AMP-dependent synthetase/ligase" evidence="4">
    <location>
        <begin position="11"/>
        <end position="361"/>
    </location>
</feature>
<evidence type="ECO:0000256" key="1">
    <source>
        <dbReference type="ARBA" id="ARBA00022450"/>
    </source>
</evidence>
<keyword evidence="2" id="KW-0597">Phosphoprotein</keyword>
<dbReference type="InterPro" id="IPR045851">
    <property type="entry name" value="AMP-bd_C_sf"/>
</dbReference>
<feature type="coiled-coil region" evidence="3">
    <location>
        <begin position="404"/>
        <end position="431"/>
    </location>
</feature>
<dbReference type="InterPro" id="IPR010071">
    <property type="entry name" value="AA_adenyl_dom"/>
</dbReference>
<keyword evidence="3" id="KW-0175">Coiled coil</keyword>
<dbReference type="SUPFAM" id="SSF56801">
    <property type="entry name" value="Acetyl-CoA synthetase-like"/>
    <property type="match status" value="1"/>
</dbReference>
<proteinExistence type="predicted"/>
<evidence type="ECO:0000313" key="5">
    <source>
        <dbReference type="EMBL" id="WGH74229.1"/>
    </source>
</evidence>
<evidence type="ECO:0000313" key="6">
    <source>
        <dbReference type="Proteomes" id="UP001232001"/>
    </source>
</evidence>
<dbReference type="Gene3D" id="2.30.38.10">
    <property type="entry name" value="Luciferase, Domain 3"/>
    <property type="match status" value="1"/>
</dbReference>
<dbReference type="PANTHER" id="PTHR44845">
    <property type="entry name" value="CARRIER DOMAIN-CONTAINING PROTEIN"/>
    <property type="match status" value="1"/>
</dbReference>
<dbReference type="RefSeq" id="WP_279650110.1">
    <property type="nucleotide sequence ID" value="NZ_CP122539.1"/>
</dbReference>
<dbReference type="Gene3D" id="3.30.300.30">
    <property type="match status" value="1"/>
</dbReference>
<dbReference type="PANTHER" id="PTHR44845:SF7">
    <property type="entry name" value="PLIPASTATIN SYNTHASE SUBUNIT D"/>
    <property type="match status" value="1"/>
</dbReference>
<dbReference type="Gene3D" id="3.40.50.980">
    <property type="match status" value="2"/>
</dbReference>
<dbReference type="PRINTS" id="PR00154">
    <property type="entry name" value="AMPBINDING"/>
</dbReference>
<gene>
    <name evidence="5" type="ORF">P8625_08860</name>
</gene>
<evidence type="ECO:0000256" key="2">
    <source>
        <dbReference type="ARBA" id="ARBA00022553"/>
    </source>
</evidence>
<sequence length="502" mass="57263">MENNNILSIIEEAFRVHANKVAIIQGDQKVLYSELDERSNQLANMLIESGVQKGDIVGILMERSIEMMTTIFAITKVGTAYLPLDPSYPKERLRSIFEDSKIKTLVSSTKDIYDAFEGKQFSLEEIDLSIFSKKSPEISVSGNDLAYVIYTSGSTGKPKGVAIEHGGLYNRLIWKQKAYPITSSDTLFFKTVYTFDVSVWEIFWWSMYGASVVLLPSGREQDVRLMFKLIDKHQINVIHFVPSVFRLFLEYLSIKEDASAVASLKYVFTSGEKLAISSVNTFNQFFKNLQGILINLYGPTEASIDVSHYAFREKEQDYTIAPIGKAISNIKLWILDNDLKDKNNGEEGELYISGIGLARNYVNNEELTNLKFVSLPNHGNIRAYKTGDIVYRDVTSLDICFVGRKDFQVKLRGLRVELADIEKQLKTIENIQETVVLMNEKNGNQFLYAFYKSNAALRENFIKEQLKTKLPIYMIPNKFVFKEQFPLLSSGKLDRKKLIDEL</sequence>
<dbReference type="PROSITE" id="PS00455">
    <property type="entry name" value="AMP_BINDING"/>
    <property type="match status" value="1"/>
</dbReference>
<reference evidence="5 6" key="1">
    <citation type="submission" date="2023-04" db="EMBL/GenBank/DDBJ databases">
        <title>Tenacibaculum tangerinum sp. nov., isolated from sea tidal flat of South Korea.</title>
        <authorList>
            <person name="Lee S.H."/>
            <person name="Kim J.-J."/>
        </authorList>
    </citation>
    <scope>NUCLEOTIDE SEQUENCE [LARGE SCALE GENOMIC DNA]</scope>
    <source>
        <strain evidence="5 6">GRR-S3-23</strain>
    </source>
</reference>
<dbReference type="InterPro" id="IPR020845">
    <property type="entry name" value="AMP-binding_CS"/>
</dbReference>
<dbReference type="Proteomes" id="UP001232001">
    <property type="component" value="Chromosome"/>
</dbReference>